<dbReference type="Proteomes" id="UP001161390">
    <property type="component" value="Unassembled WGS sequence"/>
</dbReference>
<name>A0ABQ5V2W4_9PROT</name>
<reference evidence="1" key="2">
    <citation type="submission" date="2023-01" db="EMBL/GenBank/DDBJ databases">
        <title>Draft genome sequence of Algimonas porphyrae strain NBRC 108216.</title>
        <authorList>
            <person name="Sun Q."/>
            <person name="Mori K."/>
        </authorList>
    </citation>
    <scope>NUCLEOTIDE SEQUENCE</scope>
    <source>
        <strain evidence="1">NBRC 108216</strain>
    </source>
</reference>
<evidence type="ECO:0000313" key="2">
    <source>
        <dbReference type="Proteomes" id="UP001161390"/>
    </source>
</evidence>
<reference evidence="1" key="1">
    <citation type="journal article" date="2014" name="Int. J. Syst. Evol. Microbiol.">
        <title>Complete genome of a new Firmicutes species belonging to the dominant human colonic microbiota ('Ruminococcus bicirculans') reveals two chromosomes and a selective capacity to utilize plant glucans.</title>
        <authorList>
            <consortium name="NISC Comparative Sequencing Program"/>
            <person name="Wegmann U."/>
            <person name="Louis P."/>
            <person name="Goesmann A."/>
            <person name="Henrissat B."/>
            <person name="Duncan S.H."/>
            <person name="Flint H.J."/>
        </authorList>
    </citation>
    <scope>NUCLEOTIDE SEQUENCE</scope>
    <source>
        <strain evidence="1">NBRC 108216</strain>
    </source>
</reference>
<dbReference type="RefSeq" id="WP_284371974.1">
    <property type="nucleotide sequence ID" value="NZ_BSNJ01000004.1"/>
</dbReference>
<evidence type="ECO:0008006" key="3">
    <source>
        <dbReference type="Google" id="ProtNLM"/>
    </source>
</evidence>
<proteinExistence type="predicted"/>
<keyword evidence="2" id="KW-1185">Reference proteome</keyword>
<protein>
    <recommendedName>
        <fullName evidence="3">DUF3052 domain-containing protein</fullName>
    </recommendedName>
</protein>
<evidence type="ECO:0000313" key="1">
    <source>
        <dbReference type="EMBL" id="GLQ20931.1"/>
    </source>
</evidence>
<accession>A0ABQ5V2W4</accession>
<comment type="caution">
    <text evidence="1">The sequence shown here is derived from an EMBL/GenBank/DDBJ whole genome shotgun (WGS) entry which is preliminary data.</text>
</comment>
<organism evidence="1 2">
    <name type="scientific">Algimonas porphyrae</name>
    <dbReference type="NCBI Taxonomy" id="1128113"/>
    <lineage>
        <taxon>Bacteria</taxon>
        <taxon>Pseudomonadati</taxon>
        <taxon>Pseudomonadota</taxon>
        <taxon>Alphaproteobacteria</taxon>
        <taxon>Maricaulales</taxon>
        <taxon>Robiginitomaculaceae</taxon>
        <taxon>Algimonas</taxon>
    </lineage>
</organism>
<sequence>MTDKMCSRNDGRSQSYSGTPLFRKLGLKPGLTCLSIGAPPHYRDLVEGAEDVAFRVRARQADIVHLFCPDRKTLNRKIHAALDKVGPGGSLWVSWPKKSSPLHKDLTEGDLRTVILPTGWVDVKVCAVDADWSALKFMRRKVPES</sequence>
<dbReference type="EMBL" id="BSNJ01000004">
    <property type="protein sequence ID" value="GLQ20931.1"/>
    <property type="molecule type" value="Genomic_DNA"/>
</dbReference>
<gene>
    <name evidence="1" type="ORF">GCM10007854_18860</name>
</gene>